<keyword evidence="10" id="KW-1185">Reference proteome</keyword>
<proteinExistence type="inferred from homology"/>
<keyword evidence="4 8" id="KW-0732">Signal</keyword>
<evidence type="ECO:0000256" key="5">
    <source>
        <dbReference type="ARBA" id="ARBA00022824"/>
    </source>
</evidence>
<gene>
    <name evidence="9" type="ORF">CBOVIS_LOCUS12704</name>
</gene>
<dbReference type="Gene3D" id="3.30.70.260">
    <property type="match status" value="1"/>
</dbReference>
<evidence type="ECO:0000256" key="6">
    <source>
        <dbReference type="ARBA" id="ARBA00023186"/>
    </source>
</evidence>
<accession>A0A8S1FE39</accession>
<dbReference type="GO" id="GO:0016055">
    <property type="term" value="P:Wnt signaling pathway"/>
    <property type="evidence" value="ECO:0007669"/>
    <property type="project" value="UniProtKB-KW"/>
</dbReference>
<feature type="chain" id="PRO_5035795532" description="LDLR chaperone MESD" evidence="8">
    <location>
        <begin position="20"/>
        <end position="185"/>
    </location>
</feature>
<dbReference type="PANTHER" id="PTHR17600">
    <property type="entry name" value="MESODERM DEVELOPMENT CANDIDATE 2"/>
    <property type="match status" value="1"/>
</dbReference>
<dbReference type="GO" id="GO:0006457">
    <property type="term" value="P:protein folding"/>
    <property type="evidence" value="ECO:0007669"/>
    <property type="project" value="InterPro"/>
</dbReference>
<dbReference type="PANTHER" id="PTHR17600:SF2">
    <property type="entry name" value="LRP CHAPERONE MESD"/>
    <property type="match status" value="1"/>
</dbReference>
<evidence type="ECO:0000313" key="9">
    <source>
        <dbReference type="EMBL" id="CAB3411297.1"/>
    </source>
</evidence>
<evidence type="ECO:0000256" key="3">
    <source>
        <dbReference type="ARBA" id="ARBA00022687"/>
    </source>
</evidence>
<comment type="similarity">
    <text evidence="2">Belongs to the MESD family.</text>
</comment>
<keyword evidence="6" id="KW-0143">Chaperone</keyword>
<evidence type="ECO:0000313" key="10">
    <source>
        <dbReference type="Proteomes" id="UP000494206"/>
    </source>
</evidence>
<keyword evidence="5" id="KW-0256">Endoplasmic reticulum</keyword>
<comment type="caution">
    <text evidence="9">The sequence shown here is derived from an EMBL/GenBank/DDBJ whole genome shotgun (WGS) entry which is preliminary data.</text>
</comment>
<evidence type="ECO:0000256" key="1">
    <source>
        <dbReference type="ARBA" id="ARBA00004240"/>
    </source>
</evidence>
<dbReference type="Pfam" id="PF10185">
    <property type="entry name" value="Mesd"/>
    <property type="match status" value="1"/>
</dbReference>
<feature type="signal peptide" evidence="8">
    <location>
        <begin position="1"/>
        <end position="19"/>
    </location>
</feature>
<dbReference type="GO" id="GO:0005783">
    <property type="term" value="C:endoplasmic reticulum"/>
    <property type="evidence" value="ECO:0007669"/>
    <property type="project" value="UniProtKB-SubCell"/>
</dbReference>
<evidence type="ECO:0000256" key="8">
    <source>
        <dbReference type="SAM" id="SignalP"/>
    </source>
</evidence>
<evidence type="ECO:0000256" key="2">
    <source>
        <dbReference type="ARBA" id="ARBA00011068"/>
    </source>
</evidence>
<organism evidence="9 10">
    <name type="scientific">Caenorhabditis bovis</name>
    <dbReference type="NCBI Taxonomy" id="2654633"/>
    <lineage>
        <taxon>Eukaryota</taxon>
        <taxon>Metazoa</taxon>
        <taxon>Ecdysozoa</taxon>
        <taxon>Nematoda</taxon>
        <taxon>Chromadorea</taxon>
        <taxon>Rhabditida</taxon>
        <taxon>Rhabditina</taxon>
        <taxon>Rhabditomorpha</taxon>
        <taxon>Rhabditoidea</taxon>
        <taxon>Rhabditidae</taxon>
        <taxon>Peloderinae</taxon>
        <taxon>Caenorhabditis</taxon>
    </lineage>
</organism>
<evidence type="ECO:0000256" key="7">
    <source>
        <dbReference type="SAM" id="MobiDB-lite"/>
    </source>
</evidence>
<comment type="subcellular location">
    <subcellularLocation>
        <location evidence="1">Endoplasmic reticulum</location>
    </subcellularLocation>
</comment>
<evidence type="ECO:0000256" key="4">
    <source>
        <dbReference type="ARBA" id="ARBA00022729"/>
    </source>
</evidence>
<dbReference type="AlphaFoldDB" id="A0A8S1FE39"/>
<sequence>MDLRVLFCSIVLLLALVECSQKKKKDLTSYTDADLERLYEEWEENDDDLLEEDELPEHKRKPKPLDLDTMKAKAKNPEDLMMMSKKGQTLMIFVSLVDPSQPKRKDIRPFTEKWTALWQSQLYNNHIDVQVFVIDDNRVIFMFKDGSQAVEAKSFLLKQEYVSEVMIEGQSFHGPAWQSDEKKEL</sequence>
<dbReference type="EMBL" id="CADEPM010000013">
    <property type="protein sequence ID" value="CAB3411297.1"/>
    <property type="molecule type" value="Genomic_DNA"/>
</dbReference>
<reference evidence="9 10" key="1">
    <citation type="submission" date="2020-04" db="EMBL/GenBank/DDBJ databases">
        <authorList>
            <person name="Laetsch R D."/>
            <person name="Stevens L."/>
            <person name="Kumar S."/>
            <person name="Blaxter L. M."/>
        </authorList>
    </citation>
    <scope>NUCLEOTIDE SEQUENCE [LARGE SCALE GENOMIC DNA]</scope>
</reference>
<keyword evidence="3" id="KW-0879">Wnt signaling pathway</keyword>
<dbReference type="Gene3D" id="6.10.250.640">
    <property type="match status" value="1"/>
</dbReference>
<dbReference type="Proteomes" id="UP000494206">
    <property type="component" value="Unassembled WGS sequence"/>
</dbReference>
<feature type="region of interest" description="Disordered" evidence="7">
    <location>
        <begin position="48"/>
        <end position="71"/>
    </location>
</feature>
<dbReference type="OrthoDB" id="75833at2759"/>
<dbReference type="InterPro" id="IPR019330">
    <property type="entry name" value="MESD"/>
</dbReference>
<name>A0A8S1FE39_9PELO</name>
<protein>
    <recommendedName>
        <fullName evidence="11">LDLR chaperone MESD</fullName>
    </recommendedName>
</protein>
<evidence type="ECO:0008006" key="11">
    <source>
        <dbReference type="Google" id="ProtNLM"/>
    </source>
</evidence>